<dbReference type="EMBL" id="LN899826">
    <property type="protein sequence ID" value="CUV39150.1"/>
    <property type="molecule type" value="Genomic_DNA"/>
</dbReference>
<feature type="chain" id="PRO_5013467345" evidence="1">
    <location>
        <begin position="23"/>
        <end position="566"/>
    </location>
</feature>
<evidence type="ECO:0000313" key="4">
    <source>
        <dbReference type="EMBL" id="CUV39150.1"/>
    </source>
</evidence>
<protein>
    <submittedName>
        <fullName evidence="3">Putative tek-related protein</fullName>
    </submittedName>
</protein>
<accession>A0A0S4VNY4</accession>
<organism evidence="3">
    <name type="scientific">Ralstonia solanacearum</name>
    <name type="common">Pseudomonas solanacearum</name>
    <dbReference type="NCBI Taxonomy" id="305"/>
    <lineage>
        <taxon>Bacteria</taxon>
        <taxon>Pseudomonadati</taxon>
        <taxon>Pseudomonadota</taxon>
        <taxon>Betaproteobacteria</taxon>
        <taxon>Burkholderiales</taxon>
        <taxon>Burkholderiaceae</taxon>
        <taxon>Ralstonia</taxon>
        <taxon>Ralstonia solanacearum species complex</taxon>
    </lineage>
</organism>
<proteinExistence type="predicted"/>
<feature type="signal peptide" evidence="1">
    <location>
        <begin position="1"/>
        <end position="22"/>
    </location>
</feature>
<reference evidence="3" key="1">
    <citation type="submission" date="2015-10" db="EMBL/GenBank/DDBJ databases">
        <authorList>
            <person name="Gilbert D.G."/>
        </authorList>
    </citation>
    <scope>NUCLEOTIDE SEQUENCE</scope>
    <source>
        <strain evidence="3">Phyl III-seqv23</strain>
    </source>
</reference>
<sequence length="566" mass="55082">MQARIKRNLVLSLAVAAASALAACGGGGGSDSGSSPSTGQVQGKAVDFYLSQANVVFTDCNNQATTTDSTGNFTFPSGCSKSAIKVSGGTDIGTGLAFGGVLLAPASDVAQGSTAVVTPFTTVLTQVGTDQSATLAAKLGVQSSNLLTQDPMLDVTMLKGAVVLQQLIEQIAKALAGLSASTGGSLTAEAAAAAAAKAVGTTVIGSSGSVDLTSTTLISNAVAAAVTNSEAALPSSVQASISAVAANVAALVTPLIASQVANVSAGLANATLGATPAATVAALQKAGALQALSDSAQSSGSSLLVSSVTAAALGNAALASSLAALGSAVALGDESAISSAAAALGNNVDGGGISSVISAVKPTDYLRIDSITMNGTAVPLSGAVTVNGSTLTEIKAGMTQVGQPFGNGASEIRAGLRYVYNGNEVIVVIEKVALTFSNNQLVAAQIPPGTAFQFVVNGTVNARVSISSTGDSLFDSGSGQLTLSIATFLNKLRSSGILSSAQIQALTPTAPGTANITLVIGSETGQPVRVRTVSGSGTRPTSVVGVDTGDSAVVGYGIQTSLTLVP</sequence>
<gene>
    <name evidence="3" type="primary">tek</name>
    <name evidence="2" type="ORF">RUN1744_v1_650074</name>
    <name evidence="3" type="ORF">TD1301_v1_1920008</name>
    <name evidence="4" type="ORF">TF3108_v1_230105</name>
</gene>
<keyword evidence="1" id="KW-0732">Signal</keyword>
<dbReference type="EMBL" id="LN899823">
    <property type="protein sequence ID" value="CUV24498.1"/>
    <property type="molecule type" value="Genomic_DNA"/>
</dbReference>
<dbReference type="EMBL" id="LN899825">
    <property type="protein sequence ID" value="CUV36139.1"/>
    <property type="molecule type" value="Genomic_DNA"/>
</dbReference>
<evidence type="ECO:0000256" key="1">
    <source>
        <dbReference type="SAM" id="SignalP"/>
    </source>
</evidence>
<name>A0A0S4VNY4_RALSL</name>
<dbReference type="PROSITE" id="PS51257">
    <property type="entry name" value="PROKAR_LIPOPROTEIN"/>
    <property type="match status" value="1"/>
</dbReference>
<evidence type="ECO:0000313" key="3">
    <source>
        <dbReference type="EMBL" id="CUV36139.1"/>
    </source>
</evidence>
<evidence type="ECO:0000313" key="2">
    <source>
        <dbReference type="EMBL" id="CUV24498.1"/>
    </source>
</evidence>
<dbReference type="AlphaFoldDB" id="A0A0S4VNY4"/>